<feature type="transmembrane region" description="Helical" evidence="1">
    <location>
        <begin position="73"/>
        <end position="92"/>
    </location>
</feature>
<evidence type="ECO:0000256" key="1">
    <source>
        <dbReference type="SAM" id="Phobius"/>
    </source>
</evidence>
<dbReference type="EMBL" id="VJZT01000009">
    <property type="protein sequence ID" value="TRX39213.1"/>
    <property type="molecule type" value="Genomic_DNA"/>
</dbReference>
<accession>A0A553E2W8</accession>
<keyword evidence="1" id="KW-1133">Transmembrane helix</keyword>
<comment type="caution">
    <text evidence="4">The sequence shown here is derived from an EMBL/GenBank/DDBJ whole genome shotgun (WGS) entry which is preliminary data.</text>
</comment>
<dbReference type="InterPro" id="IPR012373">
    <property type="entry name" value="Ferrdict_sens_TM"/>
</dbReference>
<dbReference type="Proteomes" id="UP000316371">
    <property type="component" value="Unassembled WGS sequence"/>
</dbReference>
<dbReference type="OrthoDB" id="1097347at2"/>
<dbReference type="PANTHER" id="PTHR30273:SF2">
    <property type="entry name" value="PROTEIN FECR"/>
    <property type="match status" value="1"/>
</dbReference>
<feature type="domain" description="FecR protein" evidence="2">
    <location>
        <begin position="100"/>
        <end position="189"/>
    </location>
</feature>
<keyword evidence="1" id="KW-0472">Membrane</keyword>
<evidence type="ECO:0000259" key="2">
    <source>
        <dbReference type="Pfam" id="PF04773"/>
    </source>
</evidence>
<dbReference type="GO" id="GO:0016989">
    <property type="term" value="F:sigma factor antagonist activity"/>
    <property type="evidence" value="ECO:0007669"/>
    <property type="project" value="TreeGrafter"/>
</dbReference>
<dbReference type="Pfam" id="PF16344">
    <property type="entry name" value="FecR_C"/>
    <property type="match status" value="1"/>
</dbReference>
<keyword evidence="5" id="KW-1185">Reference proteome</keyword>
<organism evidence="4 5">
    <name type="scientific">Flavobacterium restrictum</name>
    <dbReference type="NCBI Taxonomy" id="2594428"/>
    <lineage>
        <taxon>Bacteria</taxon>
        <taxon>Pseudomonadati</taxon>
        <taxon>Bacteroidota</taxon>
        <taxon>Flavobacteriia</taxon>
        <taxon>Flavobacteriales</taxon>
        <taxon>Flavobacteriaceae</taxon>
        <taxon>Flavobacterium</taxon>
    </lineage>
</organism>
<dbReference type="RefSeq" id="WP_144256556.1">
    <property type="nucleotide sequence ID" value="NZ_VJZT01000009.1"/>
</dbReference>
<dbReference type="Gene3D" id="2.60.120.1440">
    <property type="match status" value="1"/>
</dbReference>
<proteinExistence type="predicted"/>
<dbReference type="Gene3D" id="3.55.50.30">
    <property type="match status" value="1"/>
</dbReference>
<gene>
    <name evidence="4" type="ORF">FNW21_09770</name>
</gene>
<reference evidence="4 5" key="1">
    <citation type="submission" date="2019-07" db="EMBL/GenBank/DDBJ databases">
        <title>Novel species of Flavobacterium.</title>
        <authorList>
            <person name="Liu Q."/>
            <person name="Xin Y.-H."/>
        </authorList>
    </citation>
    <scope>NUCLEOTIDE SEQUENCE [LARGE SCALE GENOMIC DNA]</scope>
    <source>
        <strain evidence="4 5">LB1R34</strain>
    </source>
</reference>
<evidence type="ECO:0000313" key="5">
    <source>
        <dbReference type="Proteomes" id="UP000316371"/>
    </source>
</evidence>
<dbReference type="InterPro" id="IPR006860">
    <property type="entry name" value="FecR"/>
</dbReference>
<name>A0A553E2W8_9FLAO</name>
<feature type="domain" description="Protein FecR C-terminal" evidence="3">
    <location>
        <begin position="229"/>
        <end position="295"/>
    </location>
</feature>
<dbReference type="PANTHER" id="PTHR30273">
    <property type="entry name" value="PERIPLASMIC SIGNAL SENSOR AND SIGMA FACTOR ACTIVATOR FECR-RELATED"/>
    <property type="match status" value="1"/>
</dbReference>
<evidence type="ECO:0000313" key="4">
    <source>
        <dbReference type="EMBL" id="TRX39213.1"/>
    </source>
</evidence>
<sequence>MEENYLLAKWLNNDLSATELAEFEASPEYATYQKIKTHSAHLEVGAFDGDQLLNKVLKEQKPAPKVVALFPKWLFRIAALFVLSLGIAYTMYHFVSQTTTAGYGETATLELPDHSKVVLNSGSTIAYKKWQWDTHRNLKLQGEAYFRVAKGKRFEVATSLGKVTVLGTQFNVKARENRFDVTCFEGRVKVNYKDQQILLTHGQSVTFENGIANNSITTESSPDWLQQEIAFHAEKLQRVIAEIERHYNVTITLKNVHTTALFTGKIPTKTLDVALQIIAKTYNLKKSKVAPNKIIFEGK</sequence>
<dbReference type="InterPro" id="IPR032508">
    <property type="entry name" value="FecR_C"/>
</dbReference>
<dbReference type="Pfam" id="PF04773">
    <property type="entry name" value="FecR"/>
    <property type="match status" value="1"/>
</dbReference>
<dbReference type="AlphaFoldDB" id="A0A553E2W8"/>
<keyword evidence="1" id="KW-0812">Transmembrane</keyword>
<evidence type="ECO:0000259" key="3">
    <source>
        <dbReference type="Pfam" id="PF16344"/>
    </source>
</evidence>
<protein>
    <submittedName>
        <fullName evidence="4">DUF4974 domain-containing protein</fullName>
    </submittedName>
</protein>